<proteinExistence type="predicted"/>
<name>A0A4Y9ZJ52_9AGAM</name>
<dbReference type="EMBL" id="SFCI01002053">
    <property type="protein sequence ID" value="TFY74484.1"/>
    <property type="molecule type" value="Genomic_DNA"/>
</dbReference>
<accession>A0A4Y9ZJ52</accession>
<sequence>MPDWVINRIIAYGTAVGMEAFAEGEVPGHRNLVLGGKVLVVDVEFAVAPTVDVIGVRTSYAVPNGSASVGGNNGNSAGSVSIDAHLLNTFRLFVQEALKGEDADALEAGRLGKSVQDGLGYLMRLDRLAVAEGDGGLRWFSDLEDLGKMLEGFAKEEATAVASALGTQITPLDIHLLRAHALPLPYLLPGSPSLAFLTYLSPLAYLTLLRSAPSVSNSFSSSLPSFDIPIMHVRSILSSHAGLPGTSLALLTLLELPADAVSLRSPPSAELSSLSTRPTFPLFPVPPEFDQSFPLPLLPSPDSQYAWILDFTNAGRTPGMVMTQGRMQEIENVVNPLSGIAGNDVHAGIGGVPGGRDWVDLLLNGLTGGNVSLPYTQYYTASYTSPSNMHPPLRLRLTAPDEPGFVLERVQVYTLREVWAILEIVKEQSWLNEMIRACEWKPEASSIVPESSGDEGKAADEEELQALLNGTFTPTRLPINIYLPSAPIPHPTLPTSPLFPPTSVSPPRIVLTLPERPPISGLVEIFVSYDPTKARGVSVDVRGAVPVELPLEGLEEVVRRGGIWGVPGRVWQRAGV</sequence>
<keyword evidence="2" id="KW-1185">Reference proteome</keyword>
<comment type="caution">
    <text evidence="1">The sequence shown here is derived from an EMBL/GenBank/DDBJ whole genome shotgun (WGS) entry which is preliminary data.</text>
</comment>
<evidence type="ECO:0000313" key="2">
    <source>
        <dbReference type="Proteomes" id="UP000298061"/>
    </source>
</evidence>
<dbReference type="Proteomes" id="UP000298061">
    <property type="component" value="Unassembled WGS sequence"/>
</dbReference>
<gene>
    <name evidence="1" type="ORF">EWM64_g9528</name>
</gene>
<evidence type="ECO:0000313" key="1">
    <source>
        <dbReference type="EMBL" id="TFY74484.1"/>
    </source>
</evidence>
<organism evidence="1 2">
    <name type="scientific">Hericium alpestre</name>
    <dbReference type="NCBI Taxonomy" id="135208"/>
    <lineage>
        <taxon>Eukaryota</taxon>
        <taxon>Fungi</taxon>
        <taxon>Dikarya</taxon>
        <taxon>Basidiomycota</taxon>
        <taxon>Agaricomycotina</taxon>
        <taxon>Agaricomycetes</taxon>
        <taxon>Russulales</taxon>
        <taxon>Hericiaceae</taxon>
        <taxon>Hericium</taxon>
    </lineage>
</organism>
<reference evidence="1 2" key="1">
    <citation type="submission" date="2019-02" db="EMBL/GenBank/DDBJ databases">
        <title>Genome sequencing of the rare red list fungi Hericium alpestre (H. flagellum).</title>
        <authorList>
            <person name="Buettner E."/>
            <person name="Kellner H."/>
        </authorList>
    </citation>
    <scope>NUCLEOTIDE SEQUENCE [LARGE SCALE GENOMIC DNA]</scope>
    <source>
        <strain evidence="1 2">DSM 108284</strain>
    </source>
</reference>
<dbReference type="AlphaFoldDB" id="A0A4Y9ZJ52"/>
<protein>
    <recommendedName>
        <fullName evidence="3">Mediator complex subunit 1</fullName>
    </recommendedName>
</protein>
<dbReference type="STRING" id="135208.A0A4Y9ZJ52"/>
<dbReference type="OrthoDB" id="544685at2759"/>
<evidence type="ECO:0008006" key="3">
    <source>
        <dbReference type="Google" id="ProtNLM"/>
    </source>
</evidence>